<dbReference type="Proteomes" id="UP001144205">
    <property type="component" value="Unassembled WGS sequence"/>
</dbReference>
<dbReference type="EMBL" id="BROH01000001">
    <property type="protein sequence ID" value="GKY86602.1"/>
    <property type="molecule type" value="Genomic_DNA"/>
</dbReference>
<name>A0ABQ5LR96_9RHOB</name>
<dbReference type="RefSeq" id="WP_281840565.1">
    <property type="nucleotide sequence ID" value="NZ_BROH01000001.1"/>
</dbReference>
<evidence type="ECO:0000256" key="1">
    <source>
        <dbReference type="SAM" id="SignalP"/>
    </source>
</evidence>
<keyword evidence="1" id="KW-0732">Signal</keyword>
<evidence type="ECO:0000313" key="4">
    <source>
        <dbReference type="Proteomes" id="UP001144205"/>
    </source>
</evidence>
<feature type="signal peptide" evidence="1">
    <location>
        <begin position="1"/>
        <end position="22"/>
    </location>
</feature>
<proteinExistence type="predicted"/>
<evidence type="ECO:0000259" key="2">
    <source>
        <dbReference type="PROSITE" id="PS51352"/>
    </source>
</evidence>
<dbReference type="SUPFAM" id="SSF52833">
    <property type="entry name" value="Thioredoxin-like"/>
    <property type="match status" value="1"/>
</dbReference>
<dbReference type="InterPro" id="IPR013766">
    <property type="entry name" value="Thioredoxin_domain"/>
</dbReference>
<dbReference type="InterPro" id="IPR036249">
    <property type="entry name" value="Thioredoxin-like_sf"/>
</dbReference>
<comment type="caution">
    <text evidence="3">The sequence shown here is derived from an EMBL/GenBank/DDBJ whole genome shotgun (WGS) entry which is preliminary data.</text>
</comment>
<sequence>MHRRSFLATLPAAALLPRIALAAPVAYTPGTIDRHLDAGETILVDFFAPWCPTCIAQHRVMDKLKAENPAYEEKITFIVVDWDTYGRSELSAALRIPRRSTLVAIGPDRREIGRVVAATSYDEIKALLDAALTVASA</sequence>
<dbReference type="CDD" id="cd02947">
    <property type="entry name" value="TRX_family"/>
    <property type="match status" value="1"/>
</dbReference>
<dbReference type="Pfam" id="PF00085">
    <property type="entry name" value="Thioredoxin"/>
    <property type="match status" value="1"/>
</dbReference>
<dbReference type="Gene3D" id="3.40.30.10">
    <property type="entry name" value="Glutaredoxin"/>
    <property type="match status" value="1"/>
</dbReference>
<feature type="chain" id="PRO_5046141800" description="Thioredoxin domain-containing protein" evidence="1">
    <location>
        <begin position="23"/>
        <end position="137"/>
    </location>
</feature>
<keyword evidence="4" id="KW-1185">Reference proteome</keyword>
<gene>
    <name evidence="3" type="ORF">STA1M1_04710</name>
</gene>
<accession>A0ABQ5LR96</accession>
<organism evidence="3 4">
    <name type="scientific">Sinisalibacter aestuarii</name>
    <dbReference type="NCBI Taxonomy" id="2949426"/>
    <lineage>
        <taxon>Bacteria</taxon>
        <taxon>Pseudomonadati</taxon>
        <taxon>Pseudomonadota</taxon>
        <taxon>Alphaproteobacteria</taxon>
        <taxon>Rhodobacterales</taxon>
        <taxon>Roseobacteraceae</taxon>
        <taxon>Sinisalibacter</taxon>
    </lineage>
</organism>
<reference evidence="3" key="1">
    <citation type="journal article" date="2023" name="Int. J. Syst. Evol. Microbiol.">
        <title>Sinisalibacter aestuarii sp. nov., isolated from estuarine sediment of the Arakawa River.</title>
        <authorList>
            <person name="Arafat S.T."/>
            <person name="Hirano S."/>
            <person name="Sato A."/>
            <person name="Takeuchi K."/>
            <person name="Yasuda T."/>
            <person name="Terahara T."/>
            <person name="Hamada M."/>
            <person name="Kobayashi T."/>
        </authorList>
    </citation>
    <scope>NUCLEOTIDE SEQUENCE</scope>
    <source>
        <strain evidence="3">B-399</strain>
    </source>
</reference>
<dbReference type="PROSITE" id="PS51352">
    <property type="entry name" value="THIOREDOXIN_2"/>
    <property type="match status" value="1"/>
</dbReference>
<evidence type="ECO:0000313" key="3">
    <source>
        <dbReference type="EMBL" id="GKY86602.1"/>
    </source>
</evidence>
<feature type="domain" description="Thioredoxin" evidence="2">
    <location>
        <begin position="4"/>
        <end position="133"/>
    </location>
</feature>
<protein>
    <recommendedName>
        <fullName evidence="2">Thioredoxin domain-containing protein</fullName>
    </recommendedName>
</protein>